<dbReference type="InterPro" id="IPR006186">
    <property type="entry name" value="Ser/Thr-sp_prot-phosphatase"/>
</dbReference>
<evidence type="ECO:0000259" key="6">
    <source>
        <dbReference type="PROSITE" id="PS00125"/>
    </source>
</evidence>
<dbReference type="PRINTS" id="PR00114">
    <property type="entry name" value="STPHPHTASE"/>
</dbReference>
<dbReference type="SUPFAM" id="SSF56300">
    <property type="entry name" value="Metallo-dependent phosphatases"/>
    <property type="match status" value="1"/>
</dbReference>
<evidence type="ECO:0000313" key="7">
    <source>
        <dbReference type="Proteomes" id="UP000515154"/>
    </source>
</evidence>
<evidence type="ECO:0000256" key="3">
    <source>
        <dbReference type="ARBA" id="ARBA00022801"/>
    </source>
</evidence>
<keyword evidence="3 5" id="KW-0378">Hydrolase</keyword>
<accession>A0A7E6EGM6</accession>
<keyword evidence="2" id="KW-0479">Metal-binding</keyword>
<dbReference type="GO" id="GO:0004722">
    <property type="term" value="F:protein serine/threonine phosphatase activity"/>
    <property type="evidence" value="ECO:0007669"/>
    <property type="project" value="UniProtKB-EC"/>
</dbReference>
<dbReference type="InterPro" id="IPR029052">
    <property type="entry name" value="Metallo-depent_PP-like"/>
</dbReference>
<dbReference type="Pfam" id="PF00149">
    <property type="entry name" value="Metallophos"/>
    <property type="match status" value="1"/>
</dbReference>
<dbReference type="EC" id="3.1.3.16" evidence="5"/>
<evidence type="ECO:0000256" key="2">
    <source>
        <dbReference type="ARBA" id="ARBA00022723"/>
    </source>
</evidence>
<dbReference type="Proteomes" id="UP000515154">
    <property type="component" value="Unplaced"/>
</dbReference>
<dbReference type="PANTHER" id="PTHR45619">
    <property type="entry name" value="SERINE/THREONINE-PROTEIN PHOSPHATASE PP2A-RELATED"/>
    <property type="match status" value="1"/>
</dbReference>
<keyword evidence="4" id="KW-0464">Manganese</keyword>
<dbReference type="KEGG" id="osn:115227379"/>
<gene>
    <name evidence="8" type="primary">LOC115227379</name>
</gene>
<keyword evidence="7" id="KW-1185">Reference proteome</keyword>
<comment type="similarity">
    <text evidence="5">Belongs to the PPP phosphatase family.</text>
</comment>
<dbReference type="Gene3D" id="3.60.21.10">
    <property type="match status" value="2"/>
</dbReference>
<dbReference type="InterPro" id="IPR036872">
    <property type="entry name" value="CH_dom_sf"/>
</dbReference>
<dbReference type="GO" id="GO:0046872">
    <property type="term" value="F:metal ion binding"/>
    <property type="evidence" value="ECO:0007669"/>
    <property type="project" value="UniProtKB-KW"/>
</dbReference>
<dbReference type="PROSITE" id="PS00125">
    <property type="entry name" value="SER_THR_PHOSPHATASE"/>
    <property type="match status" value="1"/>
</dbReference>
<dbReference type="SMART" id="SM00156">
    <property type="entry name" value="PP2Ac"/>
    <property type="match status" value="1"/>
</dbReference>
<evidence type="ECO:0000256" key="5">
    <source>
        <dbReference type="RuleBase" id="RU004273"/>
    </source>
</evidence>
<dbReference type="AlphaFoldDB" id="A0A7E6EGM6"/>
<protein>
    <recommendedName>
        <fullName evidence="5">Serine/threonine-protein phosphatase</fullName>
        <ecNumber evidence="5">3.1.3.16</ecNumber>
    </recommendedName>
</protein>
<organism evidence="7 8">
    <name type="scientific">Octopus sinensis</name>
    <name type="common">East Asian common octopus</name>
    <dbReference type="NCBI Taxonomy" id="2607531"/>
    <lineage>
        <taxon>Eukaryota</taxon>
        <taxon>Metazoa</taxon>
        <taxon>Spiralia</taxon>
        <taxon>Lophotrochozoa</taxon>
        <taxon>Mollusca</taxon>
        <taxon>Cephalopoda</taxon>
        <taxon>Coleoidea</taxon>
        <taxon>Octopodiformes</taxon>
        <taxon>Octopoda</taxon>
        <taxon>Incirrata</taxon>
        <taxon>Octopodidae</taxon>
        <taxon>Octopus</taxon>
    </lineage>
</organism>
<dbReference type="InterPro" id="IPR047129">
    <property type="entry name" value="PPA2-like"/>
</dbReference>
<evidence type="ECO:0000313" key="8">
    <source>
        <dbReference type="RefSeq" id="XP_036354498.1"/>
    </source>
</evidence>
<name>A0A7E6EGM6_9MOLL</name>
<evidence type="ECO:0000256" key="4">
    <source>
        <dbReference type="ARBA" id="ARBA00023211"/>
    </source>
</evidence>
<comment type="catalytic activity">
    <reaction evidence="5">
        <text>O-phospho-L-threonyl-[protein] + H2O = L-threonyl-[protein] + phosphate</text>
        <dbReference type="Rhea" id="RHEA:47004"/>
        <dbReference type="Rhea" id="RHEA-COMP:11060"/>
        <dbReference type="Rhea" id="RHEA-COMP:11605"/>
        <dbReference type="ChEBI" id="CHEBI:15377"/>
        <dbReference type="ChEBI" id="CHEBI:30013"/>
        <dbReference type="ChEBI" id="CHEBI:43474"/>
        <dbReference type="ChEBI" id="CHEBI:61977"/>
        <dbReference type="EC" id="3.1.3.16"/>
    </reaction>
</comment>
<reference evidence="8" key="1">
    <citation type="submission" date="2025-08" db="UniProtKB">
        <authorList>
            <consortium name="RefSeq"/>
        </authorList>
    </citation>
    <scope>IDENTIFICATION</scope>
</reference>
<dbReference type="RefSeq" id="XP_036354498.1">
    <property type="nucleotide sequence ID" value="XM_036498605.1"/>
</dbReference>
<comment type="cofactor">
    <cofactor evidence="1">
        <name>Mn(2+)</name>
        <dbReference type="ChEBI" id="CHEBI:29035"/>
    </cofactor>
</comment>
<proteinExistence type="inferred from homology"/>
<dbReference type="Gene3D" id="1.10.418.10">
    <property type="entry name" value="Calponin-like domain"/>
    <property type="match status" value="1"/>
</dbReference>
<sequence>MSRWSLFSKIFHKLGFELTNKEISDIVSSKPLIIEKVLFYILDNLTSWTDRKPKVPGPLNYYIEGPKEYDKKGDYVDRGHYSLETLTYLLLLKARSPGNIILLRGNHESRGITKVYGFYGGGIATLLDECLNKYGNSCAWRHCWIKYMFDNKVLTVWSAPNYCYRCGNQAAIVRFNEDYSRDIKVFDAVPDEDRVVPQGIVTPYFI</sequence>
<dbReference type="InterPro" id="IPR004843">
    <property type="entry name" value="Calcineurin-like_PHP"/>
</dbReference>
<feature type="domain" description="Serine/threonine specific protein phosphatases" evidence="6">
    <location>
        <begin position="103"/>
        <end position="108"/>
    </location>
</feature>
<evidence type="ECO:0000256" key="1">
    <source>
        <dbReference type="ARBA" id="ARBA00001936"/>
    </source>
</evidence>